<dbReference type="GO" id="GO:0005886">
    <property type="term" value="C:plasma membrane"/>
    <property type="evidence" value="ECO:0007669"/>
    <property type="project" value="UniProtKB-SubCell"/>
</dbReference>
<keyword evidence="8" id="KW-0997">Cell inner membrane</keyword>
<evidence type="ECO:0000256" key="3">
    <source>
        <dbReference type="ARBA" id="ARBA00022448"/>
    </source>
</evidence>
<gene>
    <name evidence="9" type="ORF">CKO42_14085</name>
</gene>
<dbReference type="NCBIfam" id="TIGR00835">
    <property type="entry name" value="agcS"/>
    <property type="match status" value="1"/>
</dbReference>
<evidence type="ECO:0000313" key="10">
    <source>
        <dbReference type="Proteomes" id="UP001138768"/>
    </source>
</evidence>
<dbReference type="GO" id="GO:0005283">
    <property type="term" value="F:amino acid:sodium symporter activity"/>
    <property type="evidence" value="ECO:0007669"/>
    <property type="project" value="InterPro"/>
</dbReference>
<dbReference type="EMBL" id="NRRY01000022">
    <property type="protein sequence ID" value="MBK1619546.1"/>
    <property type="molecule type" value="Genomic_DNA"/>
</dbReference>
<dbReference type="InterPro" id="IPR001463">
    <property type="entry name" value="Na/Ala_symport"/>
</dbReference>
<evidence type="ECO:0000256" key="6">
    <source>
        <dbReference type="ARBA" id="ARBA00022989"/>
    </source>
</evidence>
<dbReference type="Pfam" id="PF01235">
    <property type="entry name" value="Na_Ala_symp"/>
    <property type="match status" value="1"/>
</dbReference>
<feature type="transmembrane region" description="Helical" evidence="8">
    <location>
        <begin position="453"/>
        <end position="476"/>
    </location>
</feature>
<feature type="transmembrane region" description="Helical" evidence="8">
    <location>
        <begin position="213"/>
        <end position="234"/>
    </location>
</feature>
<feature type="transmembrane region" description="Helical" evidence="8">
    <location>
        <begin position="185"/>
        <end position="206"/>
    </location>
</feature>
<evidence type="ECO:0000256" key="4">
    <source>
        <dbReference type="ARBA" id="ARBA00022475"/>
    </source>
</evidence>
<comment type="subcellular location">
    <subcellularLocation>
        <location evidence="8">Cell inner membrane</location>
        <topology evidence="8">Multi-pass membrane protein</topology>
    </subcellularLocation>
    <subcellularLocation>
        <location evidence="1">Cell membrane</location>
        <topology evidence="1">Multi-pass membrane protein</topology>
    </subcellularLocation>
</comment>
<evidence type="ECO:0000256" key="1">
    <source>
        <dbReference type="ARBA" id="ARBA00004651"/>
    </source>
</evidence>
<feature type="transmembrane region" description="Helical" evidence="8">
    <location>
        <begin position="425"/>
        <end position="447"/>
    </location>
</feature>
<feature type="transmembrane region" description="Helical" evidence="8">
    <location>
        <begin position="246"/>
        <end position="266"/>
    </location>
</feature>
<name>A0A9X1B582_9GAMM</name>
<evidence type="ECO:0000256" key="8">
    <source>
        <dbReference type="RuleBase" id="RU363064"/>
    </source>
</evidence>
<evidence type="ECO:0000313" key="9">
    <source>
        <dbReference type="EMBL" id="MBK1619546.1"/>
    </source>
</evidence>
<sequence>MEQISAVIGSINGWVWGPPMLVLILGTGLYLSIGLKAMPLHRLGFGFRMLWRGRKEQGSGDITPFNALMTSLSATIGTGNIAGVGTALAIGGPGALFWMWITALVGMATKYAEAVLAVRYREVDENNNHVGGPMYYIRNGLGPKWLWLATLFAIFGAVAGFGIGNTVQANSVAHALQTKFGIPELGTGLVMALLVGLVLIGGIRWISQVAGRLVPLMALAYLVAGLIVLALNLSEIPGAFVTIVEYAFTPAAGVGGFAGASVLLALQMGVARGIFSNEAGLGSAPIAHAAAETDSPVRQGTVAMLGTFIDTIIICTITGLVIVVSGQWKAESPDFTDCVERGGVIEERVESTWMIRKPSTLCTLEAEDGTTEEHGRNITGAALSAISFGEELPGSGAYVVSIGLALFAFTTILGWSVYGERCVEYLFGIHAIIPFRVLWVAAVPFGAIMHLDFIWLLADTLNAMMAIPNLIALLLLSPVVFKVTRAFFNDQARSD</sequence>
<keyword evidence="4" id="KW-1003">Cell membrane</keyword>
<dbReference type="AlphaFoldDB" id="A0A9X1B582"/>
<proteinExistence type="inferred from homology"/>
<reference evidence="9 10" key="1">
    <citation type="journal article" date="2020" name="Microorganisms">
        <title>Osmotic Adaptation and Compatible Solute Biosynthesis of Phototrophic Bacteria as Revealed from Genome Analyses.</title>
        <authorList>
            <person name="Imhoff J.F."/>
            <person name="Rahn T."/>
            <person name="Kunzel S."/>
            <person name="Keller A."/>
            <person name="Neulinger S.C."/>
        </authorList>
    </citation>
    <scope>NUCLEOTIDE SEQUENCE [LARGE SCALE GENOMIC DNA]</scope>
    <source>
        <strain evidence="9 10">DSM 25653</strain>
    </source>
</reference>
<dbReference type="Gene3D" id="1.20.1740.10">
    <property type="entry name" value="Amino acid/polyamine transporter I"/>
    <property type="match status" value="1"/>
</dbReference>
<feature type="transmembrane region" description="Helical" evidence="8">
    <location>
        <begin position="145"/>
        <end position="165"/>
    </location>
</feature>
<dbReference type="PANTHER" id="PTHR30330">
    <property type="entry name" value="AGSS FAMILY TRANSPORTER, SODIUM-ALANINE"/>
    <property type="match status" value="1"/>
</dbReference>
<dbReference type="PRINTS" id="PR00175">
    <property type="entry name" value="NAALASMPORT"/>
</dbReference>
<keyword evidence="6 8" id="KW-1133">Transmembrane helix</keyword>
<dbReference type="PROSITE" id="PS00873">
    <property type="entry name" value="NA_ALANINE_SYMP"/>
    <property type="match status" value="1"/>
</dbReference>
<comment type="similarity">
    <text evidence="2 8">Belongs to the alanine or glycine:cation symporter (AGCS) (TC 2.A.25) family.</text>
</comment>
<comment type="caution">
    <text evidence="9">The sequence shown here is derived from an EMBL/GenBank/DDBJ whole genome shotgun (WGS) entry which is preliminary data.</text>
</comment>
<dbReference type="RefSeq" id="WP_200245035.1">
    <property type="nucleotide sequence ID" value="NZ_NRRY01000022.1"/>
</dbReference>
<evidence type="ECO:0000256" key="2">
    <source>
        <dbReference type="ARBA" id="ARBA00009261"/>
    </source>
</evidence>
<keyword evidence="7 8" id="KW-0472">Membrane</keyword>
<feature type="transmembrane region" description="Helical" evidence="8">
    <location>
        <begin position="302"/>
        <end position="324"/>
    </location>
</feature>
<dbReference type="PANTHER" id="PTHR30330:SF3">
    <property type="entry name" value="TRANSCRIPTIONAL REGULATOR, LRP FAMILY"/>
    <property type="match status" value="1"/>
</dbReference>
<keyword evidence="5 8" id="KW-0812">Transmembrane</keyword>
<feature type="transmembrane region" description="Helical" evidence="8">
    <location>
        <begin position="20"/>
        <end position="44"/>
    </location>
</feature>
<feature type="transmembrane region" description="Helical" evidence="8">
    <location>
        <begin position="397"/>
        <end position="418"/>
    </location>
</feature>
<keyword evidence="3 8" id="KW-0813">Transport</keyword>
<keyword evidence="10" id="KW-1185">Reference proteome</keyword>
<protein>
    <submittedName>
        <fullName evidence="9">Sodium:alanine symporter family protein</fullName>
    </submittedName>
</protein>
<evidence type="ECO:0000256" key="7">
    <source>
        <dbReference type="ARBA" id="ARBA00023136"/>
    </source>
</evidence>
<dbReference type="Proteomes" id="UP001138768">
    <property type="component" value="Unassembled WGS sequence"/>
</dbReference>
<keyword evidence="8" id="KW-0769">Symport</keyword>
<accession>A0A9X1B582</accession>
<evidence type="ECO:0000256" key="5">
    <source>
        <dbReference type="ARBA" id="ARBA00022692"/>
    </source>
</evidence>
<organism evidence="9 10">
    <name type="scientific">Lamprobacter modestohalophilus</name>
    <dbReference type="NCBI Taxonomy" id="1064514"/>
    <lineage>
        <taxon>Bacteria</taxon>
        <taxon>Pseudomonadati</taxon>
        <taxon>Pseudomonadota</taxon>
        <taxon>Gammaproteobacteria</taxon>
        <taxon>Chromatiales</taxon>
        <taxon>Chromatiaceae</taxon>
        <taxon>Lamprobacter</taxon>
    </lineage>
</organism>